<evidence type="ECO:0000313" key="2">
    <source>
        <dbReference type="EMBL" id="MBS2551249.1"/>
    </source>
</evidence>
<dbReference type="InterPro" id="IPR051908">
    <property type="entry name" value="Ribosomal_N-acetyltransferase"/>
</dbReference>
<reference evidence="2 3" key="1">
    <citation type="submission" date="2020-02" db="EMBL/GenBank/DDBJ databases">
        <title>Acidophilic actinobacteria isolated from forest soil.</title>
        <authorList>
            <person name="Golinska P."/>
        </authorList>
    </citation>
    <scope>NUCLEOTIDE SEQUENCE [LARGE SCALE GENOMIC DNA]</scope>
    <source>
        <strain evidence="2 3">NL8</strain>
    </source>
</reference>
<dbReference type="PROSITE" id="PS51186">
    <property type="entry name" value="GNAT"/>
    <property type="match status" value="1"/>
</dbReference>
<gene>
    <name evidence="2" type="ORF">KGQ19_30705</name>
</gene>
<dbReference type="PANTHER" id="PTHR43441">
    <property type="entry name" value="RIBOSOMAL-PROTEIN-SERINE ACETYLTRANSFERASE"/>
    <property type="match status" value="1"/>
</dbReference>
<accession>A0ABS5KZ91</accession>
<sequence>MTYDTPATTVRLRPITLEDCAIDEANVSTPENDPYSFYGFIDPNRLRKTVESGEAYQKWGDLNGRLAVEADGEYIGHVSWHPVHYGPVPAPGLNFGIGLIPAGRGKGYGTEAQRLLVAYLFENTTVNRVEASTDVENLAEQRSLEKAGLLREGITRGCHFRAGEYRDMVVYALVRADFEQARAASGGTKVRTGFTA</sequence>
<evidence type="ECO:0000313" key="3">
    <source>
        <dbReference type="Proteomes" id="UP000730482"/>
    </source>
</evidence>
<keyword evidence="3" id="KW-1185">Reference proteome</keyword>
<dbReference type="InterPro" id="IPR000182">
    <property type="entry name" value="GNAT_dom"/>
</dbReference>
<dbReference type="InterPro" id="IPR016181">
    <property type="entry name" value="Acyl_CoA_acyltransferase"/>
</dbReference>
<comment type="caution">
    <text evidence="2">The sequence shown here is derived from an EMBL/GenBank/DDBJ whole genome shotgun (WGS) entry which is preliminary data.</text>
</comment>
<evidence type="ECO:0000259" key="1">
    <source>
        <dbReference type="PROSITE" id="PS51186"/>
    </source>
</evidence>
<protein>
    <submittedName>
        <fullName evidence="2">GNAT family N-acetyltransferase</fullName>
    </submittedName>
</protein>
<organism evidence="2 3">
    <name type="scientific">Catenulispora pinistramenti</name>
    <dbReference type="NCBI Taxonomy" id="2705254"/>
    <lineage>
        <taxon>Bacteria</taxon>
        <taxon>Bacillati</taxon>
        <taxon>Actinomycetota</taxon>
        <taxon>Actinomycetes</taxon>
        <taxon>Catenulisporales</taxon>
        <taxon>Catenulisporaceae</taxon>
        <taxon>Catenulispora</taxon>
    </lineage>
</organism>
<dbReference type="SUPFAM" id="SSF55729">
    <property type="entry name" value="Acyl-CoA N-acyltransferases (Nat)"/>
    <property type="match status" value="1"/>
</dbReference>
<dbReference type="RefSeq" id="WP_212015512.1">
    <property type="nucleotide sequence ID" value="NZ_JAAFYZ010000132.1"/>
</dbReference>
<dbReference type="Pfam" id="PF13302">
    <property type="entry name" value="Acetyltransf_3"/>
    <property type="match status" value="1"/>
</dbReference>
<dbReference type="Gene3D" id="3.40.630.30">
    <property type="match status" value="1"/>
</dbReference>
<name>A0ABS5KZ91_9ACTN</name>
<dbReference type="EMBL" id="JAAFYZ010000132">
    <property type="protein sequence ID" value="MBS2551249.1"/>
    <property type="molecule type" value="Genomic_DNA"/>
</dbReference>
<proteinExistence type="predicted"/>
<dbReference type="Proteomes" id="UP000730482">
    <property type="component" value="Unassembled WGS sequence"/>
</dbReference>
<feature type="domain" description="N-acetyltransferase" evidence="1">
    <location>
        <begin position="27"/>
        <end position="170"/>
    </location>
</feature>
<dbReference type="PANTHER" id="PTHR43441:SF6">
    <property type="entry name" value="N-ACETYLTRANSFERASE DOMAIN-CONTAINING PROTEIN"/>
    <property type="match status" value="1"/>
</dbReference>